<dbReference type="RefSeq" id="WP_065390732.1">
    <property type="nucleotide sequence ID" value="NZ_CAWMQN010000072.1"/>
</dbReference>
<gene>
    <name evidence="2" type="ORF">Phpb_02659</name>
</gene>
<evidence type="ECO:0000313" key="3">
    <source>
        <dbReference type="Proteomes" id="UP000092665"/>
    </source>
</evidence>
<evidence type="ECO:0000313" key="2">
    <source>
        <dbReference type="EMBL" id="OCA54215.1"/>
    </source>
</evidence>
<protein>
    <submittedName>
        <fullName evidence="2">Phage head completion protein (GPL)</fullName>
    </submittedName>
</protein>
<evidence type="ECO:0000256" key="1">
    <source>
        <dbReference type="SAM" id="MobiDB-lite"/>
    </source>
</evidence>
<dbReference type="Proteomes" id="UP000092665">
    <property type="component" value="Unassembled WGS sequence"/>
</dbReference>
<accession>A0A1B8YGP6</accession>
<dbReference type="PATRIC" id="fig|29488.15.peg.2930"/>
<feature type="region of interest" description="Disordered" evidence="1">
    <location>
        <begin position="1"/>
        <end position="23"/>
    </location>
</feature>
<proteinExistence type="predicted"/>
<dbReference type="AlphaFoldDB" id="A0A1B8YGP6"/>
<keyword evidence="3" id="KW-1185">Reference proteome</keyword>
<dbReference type="EMBL" id="LOIC01000072">
    <property type="protein sequence ID" value="OCA54215.1"/>
    <property type="molecule type" value="Genomic_DNA"/>
</dbReference>
<name>A0A1B8YGP6_9GAMM</name>
<reference evidence="3" key="1">
    <citation type="submission" date="2015-11" db="EMBL/GenBank/DDBJ databases">
        <authorList>
            <person name="Tobias N.J."/>
            <person name="Mishra B."/>
            <person name="Gupta D.K."/>
            <person name="Thines M."/>
            <person name="Stinear T.P."/>
            <person name="Bode H.B."/>
        </authorList>
    </citation>
    <scope>NUCLEOTIDE SEQUENCE [LARGE SCALE GENOMIC DNA]</scope>
    <source>
        <strain evidence="3">PB45.5</strain>
    </source>
</reference>
<organism evidence="2 3">
    <name type="scientific">Photorhabdus namnaonensis</name>
    <dbReference type="NCBI Taxonomy" id="1851568"/>
    <lineage>
        <taxon>Bacteria</taxon>
        <taxon>Pseudomonadati</taxon>
        <taxon>Pseudomonadota</taxon>
        <taxon>Gammaproteobacteria</taxon>
        <taxon>Enterobacterales</taxon>
        <taxon>Morganellaceae</taxon>
        <taxon>Photorhabdus</taxon>
    </lineage>
</organism>
<dbReference type="Pfam" id="PF05926">
    <property type="entry name" value="Phage_GPL"/>
    <property type="match status" value="1"/>
</dbReference>
<sequence>MTGLRAPKEITPTSAPQEDINDGGSVVTSGAFWPDIKLADLRRAMRLDGTVTTDRLMHAASEAALNANSQLDAWREKQEADGFVSLMTVPAPAINGTTALVFRYHRAVYCFAKALLTEGYRDIDTTRQGEKHAQALSTQIDDLWRDGQHAIRDILGRHRMIAELV</sequence>
<comment type="caution">
    <text evidence="2">The sequence shown here is derived from an EMBL/GenBank/DDBJ whole genome shotgun (WGS) entry which is preliminary data.</text>
</comment>
<dbReference type="InterPro" id="IPR009225">
    <property type="entry name" value="Phage_head_completion_GpL"/>
</dbReference>